<comment type="caution">
    <text evidence="2">The sequence shown here is derived from an EMBL/GenBank/DDBJ whole genome shotgun (WGS) entry which is preliminary data.</text>
</comment>
<organism evidence="2">
    <name type="scientific">Planktothricoides sp. SpSt-374</name>
    <dbReference type="NCBI Taxonomy" id="2282167"/>
    <lineage>
        <taxon>Bacteria</taxon>
        <taxon>Bacillati</taxon>
        <taxon>Cyanobacteriota</taxon>
        <taxon>Cyanophyceae</taxon>
        <taxon>Oscillatoriophycideae</taxon>
        <taxon>Oscillatoriales</taxon>
        <taxon>Oscillatoriaceae</taxon>
        <taxon>Planktothricoides</taxon>
    </lineage>
</organism>
<sequence length="472" mass="52410">MSWFEDEEPPDIYRGFEKILALQHQTDKALEVAEQGRYKAFVHLLATRLAVEPKSLPRINCPTIDEIKQIARSHNSTLVYYSLLYDWEQWVKFSGFRLGFNQSYAYATELFIWVLSPRGRLTFRRLDLKTLWDQENTSLAGIVRSLRDGLTNASTDAISWQEPAALDENGAAPLYSKLKKQLRLLYQFLIEPVASELPSEQGARVIFIPQDFLFLVPFAALLDQSGKYLIEKYSIACAPAIQVLQPKSHHHQPAETALVVGNPTMPSLSLQFGEPPVVLSDLPGAAREAAAVAQLLNTTALIGDAATKTAVIDCLMDASIIHLATHGFLDDADSWRCAIALAPNPGNNGLLTIRDILNLPKPMAAQLAIISGCSTSPPYAPSPTKAEGGKRIWGDGVAAISRAFLWAGVPSIMMSLWLPPTVPTLDLMTEFYRRWQLEDDKAESLRQAMLQTMQQYPHPRDWAALTLFGAPQ</sequence>
<reference evidence="2" key="1">
    <citation type="journal article" date="2020" name="mSystems">
        <title>Genome- and Community-Level Interaction Insights into Carbon Utilization and Element Cycling Functions of Hydrothermarchaeota in Hydrothermal Sediment.</title>
        <authorList>
            <person name="Zhou Z."/>
            <person name="Liu Y."/>
            <person name="Xu W."/>
            <person name="Pan J."/>
            <person name="Luo Z.H."/>
            <person name="Li M."/>
        </authorList>
    </citation>
    <scope>NUCLEOTIDE SEQUENCE [LARGE SCALE GENOMIC DNA]</scope>
    <source>
        <strain evidence="2">SpSt-374</strain>
    </source>
</reference>
<feature type="domain" description="CHAT" evidence="1">
    <location>
        <begin position="180"/>
        <end position="469"/>
    </location>
</feature>
<evidence type="ECO:0000259" key="1">
    <source>
        <dbReference type="Pfam" id="PF12770"/>
    </source>
</evidence>
<dbReference type="PANTHER" id="PTHR10098">
    <property type="entry name" value="RAPSYN-RELATED"/>
    <property type="match status" value="1"/>
</dbReference>
<dbReference type="AlphaFoldDB" id="A0A7C3VUF7"/>
<gene>
    <name evidence="2" type="ORF">ENR15_16615</name>
</gene>
<accession>A0A7C3VUF7</accession>
<name>A0A7C3VUF7_9CYAN</name>
<proteinExistence type="predicted"/>
<dbReference type="PANTHER" id="PTHR10098:SF108">
    <property type="entry name" value="TETRATRICOPEPTIDE REPEAT PROTEIN 28"/>
    <property type="match status" value="1"/>
</dbReference>
<protein>
    <submittedName>
        <fullName evidence="2">CHAT domain-containing protein</fullName>
    </submittedName>
</protein>
<evidence type="ECO:0000313" key="2">
    <source>
        <dbReference type="EMBL" id="HGG02215.1"/>
    </source>
</evidence>
<dbReference type="EMBL" id="DSPX01000168">
    <property type="protein sequence ID" value="HGG02215.1"/>
    <property type="molecule type" value="Genomic_DNA"/>
</dbReference>
<dbReference type="Pfam" id="PF12770">
    <property type="entry name" value="CHAT"/>
    <property type="match status" value="1"/>
</dbReference>
<dbReference type="InterPro" id="IPR024983">
    <property type="entry name" value="CHAT_dom"/>
</dbReference>